<dbReference type="Gene3D" id="3.50.50.60">
    <property type="entry name" value="FAD/NAD(P)-binding domain"/>
    <property type="match status" value="2"/>
</dbReference>
<feature type="binding site" evidence="4">
    <location>
        <position position="300"/>
    </location>
    <ligand>
        <name>FAD</name>
        <dbReference type="ChEBI" id="CHEBI:57692"/>
    </ligand>
</feature>
<evidence type="ECO:0000259" key="6">
    <source>
        <dbReference type="Pfam" id="PF02852"/>
    </source>
</evidence>
<dbReference type="GO" id="GO:0003955">
    <property type="term" value="F:NAD(P)H dehydrogenase (quinone) activity"/>
    <property type="evidence" value="ECO:0007669"/>
    <property type="project" value="TreeGrafter"/>
</dbReference>
<feature type="binding site" evidence="4">
    <location>
        <position position="51"/>
    </location>
    <ligand>
        <name>FAD</name>
        <dbReference type="ChEBI" id="CHEBI:57692"/>
    </ligand>
</feature>
<dbReference type="GO" id="GO:0050660">
    <property type="term" value="F:flavin adenine dinucleotide binding"/>
    <property type="evidence" value="ECO:0007669"/>
    <property type="project" value="TreeGrafter"/>
</dbReference>
<dbReference type="PRINTS" id="PR00368">
    <property type="entry name" value="FADPNR"/>
</dbReference>
<feature type="domain" description="FAD/NAD(P)-binding" evidence="7">
    <location>
        <begin position="5"/>
        <end position="315"/>
    </location>
</feature>
<dbReference type="SUPFAM" id="SSF55424">
    <property type="entry name" value="FAD/NAD-linked reductases, dimerisation (C-terminal) domain"/>
    <property type="match status" value="1"/>
</dbReference>
<organism evidence="8">
    <name type="scientific">uncultured Rubrobacteraceae bacterium</name>
    <dbReference type="NCBI Taxonomy" id="349277"/>
    <lineage>
        <taxon>Bacteria</taxon>
        <taxon>Bacillati</taxon>
        <taxon>Actinomycetota</taxon>
        <taxon>Rubrobacteria</taxon>
        <taxon>Rubrobacterales</taxon>
        <taxon>Rubrobacteraceae</taxon>
        <taxon>environmental samples</taxon>
    </lineage>
</organism>
<dbReference type="PIRSF" id="PIRSF000350">
    <property type="entry name" value="Mercury_reductase_MerA"/>
    <property type="match status" value="1"/>
</dbReference>
<keyword evidence="4" id="KW-0547">Nucleotide-binding</keyword>
<dbReference type="SUPFAM" id="SSF51905">
    <property type="entry name" value="FAD/NAD(P)-binding domain"/>
    <property type="match status" value="1"/>
</dbReference>
<evidence type="ECO:0000256" key="4">
    <source>
        <dbReference type="PIRSR" id="PIRSR000350-3"/>
    </source>
</evidence>
<dbReference type="PRINTS" id="PR00411">
    <property type="entry name" value="PNDRDTASEI"/>
</dbReference>
<keyword evidence="3 4" id="KW-0274">FAD</keyword>
<evidence type="ECO:0000256" key="1">
    <source>
        <dbReference type="ARBA" id="ARBA00007532"/>
    </source>
</evidence>
<dbReference type="Gene3D" id="3.30.390.30">
    <property type="match status" value="1"/>
</dbReference>
<dbReference type="EMBL" id="CADCVE010000001">
    <property type="protein sequence ID" value="CAA9434071.1"/>
    <property type="molecule type" value="Genomic_DNA"/>
</dbReference>
<dbReference type="InterPro" id="IPR016156">
    <property type="entry name" value="FAD/NAD-linked_Rdtase_dimer_sf"/>
</dbReference>
<dbReference type="Pfam" id="PF02852">
    <property type="entry name" value="Pyr_redox_dim"/>
    <property type="match status" value="1"/>
</dbReference>
<accession>A0A6J4Q6A1</accession>
<dbReference type="InterPro" id="IPR004099">
    <property type="entry name" value="Pyr_nucl-diS_OxRdtase_dimer"/>
</dbReference>
<dbReference type="PANTHER" id="PTHR43014">
    <property type="entry name" value="MERCURIC REDUCTASE"/>
    <property type="match status" value="1"/>
</dbReference>
<keyword evidence="2" id="KW-0285">Flavoprotein</keyword>
<feature type="binding site" evidence="4">
    <location>
        <position position="111"/>
    </location>
    <ligand>
        <name>FAD</name>
        <dbReference type="ChEBI" id="CHEBI:57692"/>
    </ligand>
</feature>
<dbReference type="InterPro" id="IPR036188">
    <property type="entry name" value="FAD/NAD-bd_sf"/>
</dbReference>
<dbReference type="InterPro" id="IPR001100">
    <property type="entry name" value="Pyr_nuc-diS_OxRdtase"/>
</dbReference>
<feature type="binding site" evidence="4">
    <location>
        <position position="259"/>
    </location>
    <ligand>
        <name>NAD(+)</name>
        <dbReference type="ChEBI" id="CHEBI:57540"/>
    </ligand>
</feature>
<dbReference type="Pfam" id="PF07992">
    <property type="entry name" value="Pyr_redox_2"/>
    <property type="match status" value="1"/>
</dbReference>
<gene>
    <name evidence="8" type="ORF">AVDCRST_MAG28-1671</name>
</gene>
<evidence type="ECO:0000256" key="5">
    <source>
        <dbReference type="PIRSR" id="PIRSR000350-4"/>
    </source>
</evidence>
<proteinExistence type="inferred from homology"/>
<reference evidence="8" key="1">
    <citation type="submission" date="2020-02" db="EMBL/GenBank/DDBJ databases">
        <authorList>
            <person name="Meier V. D."/>
        </authorList>
    </citation>
    <scope>NUCLEOTIDE SEQUENCE</scope>
    <source>
        <strain evidence="8">AVDCRST_MAG28</strain>
    </source>
</reference>
<comment type="similarity">
    <text evidence="1">Belongs to the class-I pyridine nucleotide-disulfide oxidoreductase family.</text>
</comment>
<comment type="cofactor">
    <cofactor evidence="4">
        <name>FAD</name>
        <dbReference type="ChEBI" id="CHEBI:57692"/>
    </cofactor>
    <text evidence="4">Binds 1 FAD per subunit.</text>
</comment>
<dbReference type="AlphaFoldDB" id="A0A6J4Q6A1"/>
<evidence type="ECO:0000259" key="7">
    <source>
        <dbReference type="Pfam" id="PF07992"/>
    </source>
</evidence>
<evidence type="ECO:0000313" key="8">
    <source>
        <dbReference type="EMBL" id="CAA9434071.1"/>
    </source>
</evidence>
<dbReference type="InterPro" id="IPR023753">
    <property type="entry name" value="FAD/NAD-binding_dom"/>
</dbReference>
<feature type="disulfide bond" description="Redox-active" evidence="5">
    <location>
        <begin position="42"/>
        <end position="47"/>
    </location>
</feature>
<protein>
    <submittedName>
        <fullName evidence="8">PF00070 family, FAD-dependent NAD(P)-disulphide oxidoreductase</fullName>
    </submittedName>
</protein>
<feature type="domain" description="Pyridine nucleotide-disulphide oxidoreductase dimerisation" evidence="6">
    <location>
        <begin position="334"/>
        <end position="444"/>
    </location>
</feature>
<sequence length="450" mass="48485">MAEKFDVVILGMGPGGEAAAGLLLSAGKKVAVVERELLGGECAYWACIPSKTLLRPPEVQNEASRAFGTGTTELKLEDIFDYRDYIIRNLDDSGEVESYEKKGATVVRGEGRLAGPGRVEVNGEILEADHIVVATGSASNVLPIEGLEDITVWTNREATTTREIPERSVIVGGGPNGIETSQWLSRLGSQVTLVQSPDSLINREDPRVSEIIKPILEEDGIGVRVGRRVEKARKENGSSVITLDDGEELQTDVLVTVAGRTPRVEGIGLESVGVEPDEKGLAVDDRCQVDGVPGLWAIGDVTGISLFTHVAQYQGKIVAANILGGDRRADYHGIPRVVFSDPEIAATGITEAEAREQGMDVATIDLELPRALARPVTYEKEPRGNLGLVVDRRERVLVGAWAVAPLAGEWIHGACLAVRTRMSVDTLLDSVFQFPTFSQAYLEALEKMDL</sequence>
<keyword evidence="4" id="KW-0520">NAD</keyword>
<name>A0A6J4Q6A1_9ACTN</name>
<feature type="binding site" evidence="4">
    <location>
        <begin position="172"/>
        <end position="179"/>
    </location>
    <ligand>
        <name>NAD(+)</name>
        <dbReference type="ChEBI" id="CHEBI:57540"/>
    </ligand>
</feature>
<feature type="binding site" evidence="4">
    <location>
        <begin position="135"/>
        <end position="137"/>
    </location>
    <ligand>
        <name>FAD</name>
        <dbReference type="ChEBI" id="CHEBI:57692"/>
    </ligand>
</feature>
<evidence type="ECO:0000256" key="3">
    <source>
        <dbReference type="ARBA" id="ARBA00022827"/>
    </source>
</evidence>
<evidence type="ECO:0000256" key="2">
    <source>
        <dbReference type="ARBA" id="ARBA00022630"/>
    </source>
</evidence>
<dbReference type="PANTHER" id="PTHR43014:SF2">
    <property type="entry name" value="MERCURIC REDUCTASE"/>
    <property type="match status" value="1"/>
</dbReference>